<evidence type="ECO:0000313" key="2">
    <source>
        <dbReference type="EMBL" id="MBO2445170.1"/>
    </source>
</evidence>
<evidence type="ECO:0000313" key="3">
    <source>
        <dbReference type="Proteomes" id="UP000666915"/>
    </source>
</evidence>
<keyword evidence="3" id="KW-1185">Reference proteome</keyword>
<keyword evidence="1" id="KW-1133">Transmembrane helix</keyword>
<feature type="transmembrane region" description="Helical" evidence="1">
    <location>
        <begin position="432"/>
        <end position="450"/>
    </location>
</feature>
<comment type="caution">
    <text evidence="2">The sequence shown here is derived from an EMBL/GenBank/DDBJ whole genome shotgun (WGS) entry which is preliminary data.</text>
</comment>
<gene>
    <name evidence="2" type="ORF">J4557_47475</name>
</gene>
<reference evidence="2 3" key="1">
    <citation type="submission" date="2021-03" db="EMBL/GenBank/DDBJ databases">
        <authorList>
            <person name="Kanchanasin P."/>
            <person name="Saeng-In P."/>
            <person name="Phongsopitanun W."/>
            <person name="Yuki M."/>
            <person name="Kudo T."/>
            <person name="Ohkuma M."/>
            <person name="Tanasupawat S."/>
        </authorList>
    </citation>
    <scope>NUCLEOTIDE SEQUENCE [LARGE SCALE GENOMIC DNA]</scope>
    <source>
        <strain evidence="2 3">L46</strain>
    </source>
</reference>
<name>A0ABS3RG02_9ACTN</name>
<feature type="transmembrane region" description="Helical" evidence="1">
    <location>
        <begin position="153"/>
        <end position="177"/>
    </location>
</feature>
<feature type="transmembrane region" description="Helical" evidence="1">
    <location>
        <begin position="457"/>
        <end position="476"/>
    </location>
</feature>
<dbReference type="EMBL" id="JAGEOK010000063">
    <property type="protein sequence ID" value="MBO2445170.1"/>
    <property type="molecule type" value="Genomic_DNA"/>
</dbReference>
<evidence type="ECO:0000256" key="1">
    <source>
        <dbReference type="SAM" id="Phobius"/>
    </source>
</evidence>
<keyword evidence="1" id="KW-0812">Transmembrane</keyword>
<accession>A0ABS3RG02</accession>
<feature type="transmembrane region" description="Helical" evidence="1">
    <location>
        <begin position="189"/>
        <end position="207"/>
    </location>
</feature>
<dbReference type="Proteomes" id="UP000666915">
    <property type="component" value="Unassembled WGS sequence"/>
</dbReference>
<feature type="transmembrane region" description="Helical" evidence="1">
    <location>
        <begin position="235"/>
        <end position="253"/>
    </location>
</feature>
<organism evidence="2 3">
    <name type="scientific">Actinomadura nitritigenes</name>
    <dbReference type="NCBI Taxonomy" id="134602"/>
    <lineage>
        <taxon>Bacteria</taxon>
        <taxon>Bacillati</taxon>
        <taxon>Actinomycetota</taxon>
        <taxon>Actinomycetes</taxon>
        <taxon>Streptosporangiales</taxon>
        <taxon>Thermomonosporaceae</taxon>
        <taxon>Actinomadura</taxon>
    </lineage>
</organism>
<evidence type="ECO:0008006" key="4">
    <source>
        <dbReference type="Google" id="ProtNLM"/>
    </source>
</evidence>
<dbReference type="RefSeq" id="WP_208274286.1">
    <property type="nucleotide sequence ID" value="NZ_BAAAGM010000076.1"/>
</dbReference>
<feature type="transmembrane region" description="Helical" evidence="1">
    <location>
        <begin position="73"/>
        <end position="97"/>
    </location>
</feature>
<feature type="transmembrane region" description="Helical" evidence="1">
    <location>
        <begin position="390"/>
        <end position="412"/>
    </location>
</feature>
<proteinExistence type="predicted"/>
<feature type="transmembrane region" description="Helical" evidence="1">
    <location>
        <begin position="125"/>
        <end position="147"/>
    </location>
</feature>
<protein>
    <recommendedName>
        <fullName evidence="4">ABC transporter permease</fullName>
    </recommendedName>
</protein>
<feature type="transmembrane region" description="Helical" evidence="1">
    <location>
        <begin position="496"/>
        <end position="520"/>
    </location>
</feature>
<sequence length="528" mass="53773">MTTLVRLLLHRHRMLIGCWTVLLVGLSGVTVSAYQSTYSTPEERRQAVELAQHNAGGTLLYGRLPGPGTPAQMFAWEAGAIVTLLAALMAALLAVAVSRAAEEDGTLETLLTCGTDLRTPIRSAAVVLGTVAAALSAGCALAVGLSAGRVQGVTWLGALLFGAVVGVSFLAIGALTLAGAQIVTTARQARAAGGTAVGLAFAVRGFADTRDAGWLNWLTPLGLRATAQPFTGDRWWAVAVYAAVAAALVWWGGRLAGRREYGTGLLPSRQLSNARLNIASCAGLAGRLSRTTTMAWAVMVACVGTLFSTIGAGAVQQSRQGDMSGFLGAQLASGDPEASYLAYCGTVVGMAVTAFAVLGVLRAGRDEHQGLTDHVLATGVGRWRPLASSVAVTAAGSAAILLITGVADALIAPAAITGDHVAARAFAYTVGQWPSAMAAAGITALLVGLWPRAAWLAWAPLAAGGVLALLGHLLGVPRTVQDLGLFKHVPDIAASGSHLSGLAILLAVSAATTLTGLVAITRRDLTTG</sequence>
<keyword evidence="1" id="KW-0472">Membrane</keyword>
<feature type="transmembrane region" description="Helical" evidence="1">
    <location>
        <begin position="340"/>
        <end position="361"/>
    </location>
</feature>
<feature type="transmembrane region" description="Helical" evidence="1">
    <location>
        <begin position="294"/>
        <end position="315"/>
    </location>
</feature>